<dbReference type="AlphaFoldDB" id="A0A8K0KUL5"/>
<dbReference type="Pfam" id="PF23055">
    <property type="entry name" value="DUF7041"/>
    <property type="match status" value="1"/>
</dbReference>
<protein>
    <recommendedName>
        <fullName evidence="1">DUF7041 domain-containing protein</fullName>
    </recommendedName>
</protein>
<keyword evidence="3" id="KW-1185">Reference proteome</keyword>
<proteinExistence type="predicted"/>
<dbReference type="Proteomes" id="UP000792457">
    <property type="component" value="Unassembled WGS sequence"/>
</dbReference>
<comment type="caution">
    <text evidence="2">The sequence shown here is derived from an EMBL/GenBank/DDBJ whole genome shotgun (WGS) entry which is preliminary data.</text>
</comment>
<dbReference type="PANTHER" id="PTHR33327:SF3">
    <property type="entry name" value="RNA-DIRECTED DNA POLYMERASE"/>
    <property type="match status" value="1"/>
</dbReference>
<feature type="domain" description="DUF7041" evidence="1">
    <location>
        <begin position="27"/>
        <end position="101"/>
    </location>
</feature>
<dbReference type="PANTHER" id="PTHR33327">
    <property type="entry name" value="ENDONUCLEASE"/>
    <property type="match status" value="1"/>
</dbReference>
<organism evidence="2 3">
    <name type="scientific">Ladona fulva</name>
    <name type="common">Scarce chaser dragonfly</name>
    <name type="synonym">Libellula fulva</name>
    <dbReference type="NCBI Taxonomy" id="123851"/>
    <lineage>
        <taxon>Eukaryota</taxon>
        <taxon>Metazoa</taxon>
        <taxon>Ecdysozoa</taxon>
        <taxon>Arthropoda</taxon>
        <taxon>Hexapoda</taxon>
        <taxon>Insecta</taxon>
        <taxon>Pterygota</taxon>
        <taxon>Palaeoptera</taxon>
        <taxon>Odonata</taxon>
        <taxon>Epiprocta</taxon>
        <taxon>Anisoptera</taxon>
        <taxon>Libelluloidea</taxon>
        <taxon>Libellulidae</taxon>
        <taxon>Ladona</taxon>
    </lineage>
</organism>
<dbReference type="EMBL" id="KZ310699">
    <property type="protein sequence ID" value="KAG8240015.1"/>
    <property type="molecule type" value="Genomic_DNA"/>
</dbReference>
<evidence type="ECO:0000259" key="1">
    <source>
        <dbReference type="Pfam" id="PF23055"/>
    </source>
</evidence>
<sequence>MTSNGDTDVDAKTSGDNASVDHVAIRVPPFWPEDPVLWFAQLERQFVTANVSADATKYAYVVGNLEAQYSREVRDILVNPPAAEKYATLKKAIIERLSASSHPDKPAIPAPIITTLGSFGAVSRLFGVHGLNGG</sequence>
<name>A0A8K0KUL5_LADFU</name>
<reference evidence="2" key="1">
    <citation type="submission" date="2013-04" db="EMBL/GenBank/DDBJ databases">
        <authorList>
            <person name="Qu J."/>
            <person name="Murali S.C."/>
            <person name="Bandaranaike D."/>
            <person name="Bellair M."/>
            <person name="Blankenburg K."/>
            <person name="Chao H."/>
            <person name="Dinh H."/>
            <person name="Doddapaneni H."/>
            <person name="Downs B."/>
            <person name="Dugan-Rocha S."/>
            <person name="Elkadiri S."/>
            <person name="Gnanaolivu R.D."/>
            <person name="Hernandez B."/>
            <person name="Javaid M."/>
            <person name="Jayaseelan J.C."/>
            <person name="Lee S."/>
            <person name="Li M."/>
            <person name="Ming W."/>
            <person name="Munidasa M."/>
            <person name="Muniz J."/>
            <person name="Nguyen L."/>
            <person name="Ongeri F."/>
            <person name="Osuji N."/>
            <person name="Pu L.-L."/>
            <person name="Puazo M."/>
            <person name="Qu C."/>
            <person name="Quiroz J."/>
            <person name="Raj R."/>
            <person name="Weissenberger G."/>
            <person name="Xin Y."/>
            <person name="Zou X."/>
            <person name="Han Y."/>
            <person name="Richards S."/>
            <person name="Worley K."/>
            <person name="Muzny D."/>
            <person name="Gibbs R."/>
        </authorList>
    </citation>
    <scope>NUCLEOTIDE SEQUENCE</scope>
    <source>
        <strain evidence="2">Sampled in the wild</strain>
    </source>
</reference>
<evidence type="ECO:0000313" key="2">
    <source>
        <dbReference type="EMBL" id="KAG8240015.1"/>
    </source>
</evidence>
<gene>
    <name evidence="2" type="ORF">J437_LFUL017750</name>
</gene>
<dbReference type="OrthoDB" id="8018451at2759"/>
<reference evidence="2" key="2">
    <citation type="submission" date="2017-10" db="EMBL/GenBank/DDBJ databases">
        <title>Ladona fulva Genome sequencing and assembly.</title>
        <authorList>
            <person name="Murali S."/>
            <person name="Richards S."/>
            <person name="Bandaranaike D."/>
            <person name="Bellair M."/>
            <person name="Blankenburg K."/>
            <person name="Chao H."/>
            <person name="Dinh H."/>
            <person name="Doddapaneni H."/>
            <person name="Dugan-Rocha S."/>
            <person name="Elkadiri S."/>
            <person name="Gnanaolivu R."/>
            <person name="Hernandez B."/>
            <person name="Skinner E."/>
            <person name="Javaid M."/>
            <person name="Lee S."/>
            <person name="Li M."/>
            <person name="Ming W."/>
            <person name="Munidasa M."/>
            <person name="Muniz J."/>
            <person name="Nguyen L."/>
            <person name="Hughes D."/>
            <person name="Osuji N."/>
            <person name="Pu L.-L."/>
            <person name="Puazo M."/>
            <person name="Qu C."/>
            <person name="Quiroz J."/>
            <person name="Raj R."/>
            <person name="Weissenberger G."/>
            <person name="Xin Y."/>
            <person name="Zou X."/>
            <person name="Han Y."/>
            <person name="Worley K."/>
            <person name="Muzny D."/>
            <person name="Gibbs R."/>
        </authorList>
    </citation>
    <scope>NUCLEOTIDE SEQUENCE</scope>
    <source>
        <strain evidence="2">Sampled in the wild</strain>
    </source>
</reference>
<accession>A0A8K0KUL5</accession>
<dbReference type="InterPro" id="IPR055469">
    <property type="entry name" value="DUF7041"/>
</dbReference>
<evidence type="ECO:0000313" key="3">
    <source>
        <dbReference type="Proteomes" id="UP000792457"/>
    </source>
</evidence>